<dbReference type="AlphaFoldDB" id="A0ABD1PJ86"/>
<gene>
    <name evidence="2" type="ORF">Fot_51918</name>
</gene>
<comment type="caution">
    <text evidence="2">The sequence shown here is derived from an EMBL/GenBank/DDBJ whole genome shotgun (WGS) entry which is preliminary data.</text>
</comment>
<protein>
    <submittedName>
        <fullName evidence="2">Uncharacterized protein</fullName>
    </submittedName>
</protein>
<evidence type="ECO:0000313" key="3">
    <source>
        <dbReference type="Proteomes" id="UP001604277"/>
    </source>
</evidence>
<feature type="coiled-coil region" evidence="1">
    <location>
        <begin position="121"/>
        <end position="207"/>
    </location>
</feature>
<evidence type="ECO:0000256" key="1">
    <source>
        <dbReference type="SAM" id="Coils"/>
    </source>
</evidence>
<accession>A0ABD1PJ86</accession>
<keyword evidence="3" id="KW-1185">Reference proteome</keyword>
<dbReference type="Proteomes" id="UP001604277">
    <property type="component" value="Unassembled WGS sequence"/>
</dbReference>
<sequence length="285" mass="32127">MAEVKKVESQVKLEGEIQDDCGGSPGSDGINAEAASAKTTFVDEEDIVYRDGLPMEALNMLPAYIATNVNTMNEYVGIREAERLLKKSDGEVLKSSVSHLMKAAVLMVEHSRRTFDLNETSRKTQDELEGARTEIAVLRMEKAKTQEVLYRARREIDNLRREKSNALKRANRACQAKLKLKEELKQLKGLGIEVEKLREVVAAKEAEAVAAVESFKNSEEFEVLKQEYKRQGRVISLVQSRNELDRARAEIADLCREKASAVERASQVEQEMVKLKAELKKLCQQ</sequence>
<organism evidence="2 3">
    <name type="scientific">Forsythia ovata</name>
    <dbReference type="NCBI Taxonomy" id="205694"/>
    <lineage>
        <taxon>Eukaryota</taxon>
        <taxon>Viridiplantae</taxon>
        <taxon>Streptophyta</taxon>
        <taxon>Embryophyta</taxon>
        <taxon>Tracheophyta</taxon>
        <taxon>Spermatophyta</taxon>
        <taxon>Magnoliopsida</taxon>
        <taxon>eudicotyledons</taxon>
        <taxon>Gunneridae</taxon>
        <taxon>Pentapetalae</taxon>
        <taxon>asterids</taxon>
        <taxon>lamiids</taxon>
        <taxon>Lamiales</taxon>
        <taxon>Oleaceae</taxon>
        <taxon>Forsythieae</taxon>
        <taxon>Forsythia</taxon>
    </lineage>
</organism>
<feature type="coiled-coil region" evidence="1">
    <location>
        <begin position="237"/>
        <end position="285"/>
    </location>
</feature>
<dbReference type="EMBL" id="JBFOLJ010000018">
    <property type="protein sequence ID" value="KAL2463962.1"/>
    <property type="molecule type" value="Genomic_DNA"/>
</dbReference>
<name>A0ABD1PJ86_9LAMI</name>
<proteinExistence type="predicted"/>
<reference evidence="3" key="1">
    <citation type="submission" date="2024-07" db="EMBL/GenBank/DDBJ databases">
        <title>Two chromosome-level genome assemblies of Korean endemic species Abeliophyllum distichum and Forsythia ovata (Oleaceae).</title>
        <authorList>
            <person name="Jang H."/>
        </authorList>
    </citation>
    <scope>NUCLEOTIDE SEQUENCE [LARGE SCALE GENOMIC DNA]</scope>
</reference>
<evidence type="ECO:0000313" key="2">
    <source>
        <dbReference type="EMBL" id="KAL2463962.1"/>
    </source>
</evidence>
<keyword evidence="1" id="KW-0175">Coiled coil</keyword>